<dbReference type="RefSeq" id="WP_227181502.1">
    <property type="nucleotide sequence ID" value="NZ_JAJBZT010000008.1"/>
</dbReference>
<name>A0ABS8D9J3_9NEIS</name>
<comment type="caution">
    <text evidence="1">The sequence shown here is derived from an EMBL/GenBank/DDBJ whole genome shotgun (WGS) entry which is preliminary data.</text>
</comment>
<proteinExistence type="predicted"/>
<dbReference type="Proteomes" id="UP001165395">
    <property type="component" value="Unassembled WGS sequence"/>
</dbReference>
<dbReference type="EMBL" id="JAJBZT010000008">
    <property type="protein sequence ID" value="MCB6184693.1"/>
    <property type="molecule type" value="Genomic_DNA"/>
</dbReference>
<sequence length="246" mass="28470">MQKAWPEANWYAYLCSKKWIDCSETATNNETPKSKPNLLTIKNAQATSFYVITDDLNLLQLSFQNGDWSLEGKWDFSKIAQDSPFPESDDRIRKYIFPALYPIGPNRFSVALIQSWSEGYSGGGGHWEIADFYEIKGKNDIAKAPTYSNVPFSCQKDLRACFTEEEYNHSPHCREEFTGSLRLQYETTKTENYHWKATWQSYHWAGGEPKKNASNSKTAFKLLNTDKDNLKRYIEKIGFCEPVEFE</sequence>
<protein>
    <submittedName>
        <fullName evidence="1">Uncharacterized protein</fullName>
    </submittedName>
</protein>
<organism evidence="1 2">
    <name type="scientific">Leeia speluncae</name>
    <dbReference type="NCBI Taxonomy" id="2884804"/>
    <lineage>
        <taxon>Bacteria</taxon>
        <taxon>Pseudomonadati</taxon>
        <taxon>Pseudomonadota</taxon>
        <taxon>Betaproteobacteria</taxon>
        <taxon>Neisseriales</taxon>
        <taxon>Leeiaceae</taxon>
        <taxon>Leeia</taxon>
    </lineage>
</organism>
<evidence type="ECO:0000313" key="1">
    <source>
        <dbReference type="EMBL" id="MCB6184693.1"/>
    </source>
</evidence>
<accession>A0ABS8D9J3</accession>
<keyword evidence="2" id="KW-1185">Reference proteome</keyword>
<reference evidence="1" key="1">
    <citation type="submission" date="2021-10" db="EMBL/GenBank/DDBJ databases">
        <title>The complete genome sequence of Leeia sp. TBRC 13508.</title>
        <authorList>
            <person name="Charoenyingcharoen P."/>
            <person name="Yukphan P."/>
        </authorList>
    </citation>
    <scope>NUCLEOTIDE SEQUENCE</scope>
    <source>
        <strain evidence="1">TBRC 13508</strain>
    </source>
</reference>
<gene>
    <name evidence="1" type="ORF">LIN78_14185</name>
</gene>
<evidence type="ECO:0000313" key="2">
    <source>
        <dbReference type="Proteomes" id="UP001165395"/>
    </source>
</evidence>